<dbReference type="Proteomes" id="UP000236291">
    <property type="component" value="Unassembled WGS sequence"/>
</dbReference>
<feature type="domain" description="RNase H type-1" evidence="1">
    <location>
        <begin position="26"/>
        <end position="65"/>
    </location>
</feature>
<evidence type="ECO:0000259" key="1">
    <source>
        <dbReference type="Pfam" id="PF13456"/>
    </source>
</evidence>
<proteinExistence type="predicted"/>
<protein>
    <recommendedName>
        <fullName evidence="1">RNase H type-1 domain-containing protein</fullName>
    </recommendedName>
</protein>
<reference evidence="2 3" key="2">
    <citation type="journal article" date="2017" name="Front. Plant Sci.">
        <title>Gene Classification and Mining of Molecular Markers Useful in Red Clover (Trifolium pratense) Breeding.</title>
        <authorList>
            <person name="Istvanek J."/>
            <person name="Dluhosova J."/>
            <person name="Dluhos P."/>
            <person name="Patkova L."/>
            <person name="Nedelnik J."/>
            <person name="Repkova J."/>
        </authorList>
    </citation>
    <scope>NUCLEOTIDE SEQUENCE [LARGE SCALE GENOMIC DNA]</scope>
    <source>
        <strain evidence="3">cv. Tatra</strain>
        <tissue evidence="2">Young leaves</tissue>
    </source>
</reference>
<comment type="caution">
    <text evidence="2">The sequence shown here is derived from an EMBL/GenBank/DDBJ whole genome shotgun (WGS) entry which is preliminary data.</text>
</comment>
<organism evidence="2 3">
    <name type="scientific">Trifolium pratense</name>
    <name type="common">Red clover</name>
    <dbReference type="NCBI Taxonomy" id="57577"/>
    <lineage>
        <taxon>Eukaryota</taxon>
        <taxon>Viridiplantae</taxon>
        <taxon>Streptophyta</taxon>
        <taxon>Embryophyta</taxon>
        <taxon>Tracheophyta</taxon>
        <taxon>Spermatophyta</taxon>
        <taxon>Magnoliopsida</taxon>
        <taxon>eudicotyledons</taxon>
        <taxon>Gunneridae</taxon>
        <taxon>Pentapetalae</taxon>
        <taxon>rosids</taxon>
        <taxon>fabids</taxon>
        <taxon>Fabales</taxon>
        <taxon>Fabaceae</taxon>
        <taxon>Papilionoideae</taxon>
        <taxon>50 kb inversion clade</taxon>
        <taxon>NPAAA clade</taxon>
        <taxon>Hologalegina</taxon>
        <taxon>IRL clade</taxon>
        <taxon>Trifolieae</taxon>
        <taxon>Trifolium</taxon>
    </lineage>
</organism>
<reference evidence="2 3" key="1">
    <citation type="journal article" date="2014" name="Am. J. Bot.">
        <title>Genome assembly and annotation for red clover (Trifolium pratense; Fabaceae).</title>
        <authorList>
            <person name="Istvanek J."/>
            <person name="Jaros M."/>
            <person name="Krenek A."/>
            <person name="Repkova J."/>
        </authorList>
    </citation>
    <scope>NUCLEOTIDE SEQUENCE [LARGE SCALE GENOMIC DNA]</scope>
    <source>
        <strain evidence="3">cv. Tatra</strain>
        <tissue evidence="2">Young leaves</tissue>
    </source>
</reference>
<accession>A0A2K3M1K5</accession>
<name>A0A2K3M1K5_TRIPR</name>
<dbReference type="AlphaFoldDB" id="A0A2K3M1K5"/>
<dbReference type="GO" id="GO:0004523">
    <property type="term" value="F:RNA-DNA hybrid ribonuclease activity"/>
    <property type="evidence" value="ECO:0007669"/>
    <property type="project" value="InterPro"/>
</dbReference>
<gene>
    <name evidence="2" type="ORF">L195_g040717</name>
</gene>
<dbReference type="Pfam" id="PF13456">
    <property type="entry name" value="RVT_3"/>
    <property type="match status" value="1"/>
</dbReference>
<dbReference type="EMBL" id="ASHM01046880">
    <property type="protein sequence ID" value="PNX84654.1"/>
    <property type="molecule type" value="Genomic_DNA"/>
</dbReference>
<evidence type="ECO:0000313" key="3">
    <source>
        <dbReference type="Proteomes" id="UP000236291"/>
    </source>
</evidence>
<dbReference type="InterPro" id="IPR002156">
    <property type="entry name" value="RNaseH_domain"/>
</dbReference>
<evidence type="ECO:0000313" key="2">
    <source>
        <dbReference type="EMBL" id="PNX84654.1"/>
    </source>
</evidence>
<dbReference type="GO" id="GO:0003676">
    <property type="term" value="F:nucleic acid binding"/>
    <property type="evidence" value="ECO:0007669"/>
    <property type="project" value="InterPro"/>
</dbReference>
<sequence length="65" mass="7565">MALTKIQLTFQDVAVFFETATIFAWLVVRKLETCDALYAEMWGMYIGMDLAWRQGIRRLQVDSDS</sequence>